<protein>
    <submittedName>
        <fullName evidence="2">Pyridoxamine 5'-phosphate oxidase family protein</fullName>
    </submittedName>
</protein>
<dbReference type="EMBL" id="SZZP01000001">
    <property type="protein sequence ID" value="TKV83934.1"/>
    <property type="molecule type" value="Genomic_DNA"/>
</dbReference>
<dbReference type="PANTHER" id="PTHR42815:SF2">
    <property type="entry name" value="FAD-BINDING, PUTATIVE (AFU_ORTHOLOGUE AFUA_6G07600)-RELATED"/>
    <property type="match status" value="1"/>
</dbReference>
<dbReference type="InterPro" id="IPR012349">
    <property type="entry name" value="Split_barrel_FMN-bd"/>
</dbReference>
<dbReference type="Pfam" id="PF01243">
    <property type="entry name" value="PNPOx_N"/>
    <property type="match status" value="1"/>
</dbReference>
<accession>A0A4U6S834</accession>
<feature type="domain" description="Pyridoxamine 5'-phosphate oxidase N-terminal" evidence="1">
    <location>
        <begin position="74"/>
        <end position="169"/>
    </location>
</feature>
<dbReference type="Proteomes" id="UP000305095">
    <property type="component" value="Unassembled WGS sequence"/>
</dbReference>
<name>A0A4U6S834_BRAEL</name>
<proteinExistence type="predicted"/>
<evidence type="ECO:0000313" key="3">
    <source>
        <dbReference type="Proteomes" id="UP000305095"/>
    </source>
</evidence>
<gene>
    <name evidence="2" type="ORF">FDV58_01680</name>
</gene>
<reference evidence="2 3" key="1">
    <citation type="submission" date="2019-05" db="EMBL/GenBank/DDBJ databases">
        <title>Draft Genome of Bradyrhizobium elkanii strain SEMIA 938, Used in Commercial Inoculants for Lupinus spp. in Brazil.</title>
        <authorList>
            <person name="Hungria M."/>
            <person name="Delamuta J.R.M."/>
            <person name="Ribeiro R.A."/>
            <person name="Nogueira M.A."/>
        </authorList>
    </citation>
    <scope>NUCLEOTIDE SEQUENCE [LARGE SCALE GENOMIC DNA]</scope>
    <source>
        <strain evidence="2 3">Semia 938</strain>
    </source>
</reference>
<dbReference type="Gene3D" id="2.30.110.10">
    <property type="entry name" value="Electron Transport, Fmn-binding Protein, Chain A"/>
    <property type="match status" value="1"/>
</dbReference>
<evidence type="ECO:0000259" key="1">
    <source>
        <dbReference type="Pfam" id="PF01243"/>
    </source>
</evidence>
<evidence type="ECO:0000313" key="2">
    <source>
        <dbReference type="EMBL" id="TKV83934.1"/>
    </source>
</evidence>
<organism evidence="2 3">
    <name type="scientific">Bradyrhizobium elkanii</name>
    <dbReference type="NCBI Taxonomy" id="29448"/>
    <lineage>
        <taxon>Bacteria</taxon>
        <taxon>Pseudomonadati</taxon>
        <taxon>Pseudomonadota</taxon>
        <taxon>Alphaproteobacteria</taxon>
        <taxon>Hyphomicrobiales</taxon>
        <taxon>Nitrobacteraceae</taxon>
        <taxon>Bradyrhizobium</taxon>
    </lineage>
</organism>
<sequence length="241" mass="27790">MNSLSLCWPGELPRKNPGRVKVQIDCSTCWRIPVADPVRVPFYHDGMRELQDRFDGRRVADGLEKHRLHFEFWEQDRKLIEETRFFFIATSYQDNVDCSMRSGDPGFVKITGPDTLEFPEYDGNNMYRTLGNIHRNPNVGLLFVRLDGKTFRTRIRGKATIHDSAEVLAGHHGAKVVVRVKCEIFPNCPRYVPDLMGASADVPANLYVPRPGYEPPAPEWKSRDYLKDVLSKYDPHRKRDA</sequence>
<dbReference type="InterPro" id="IPR011576">
    <property type="entry name" value="Pyridox_Oxase_N"/>
</dbReference>
<dbReference type="SUPFAM" id="SSF50475">
    <property type="entry name" value="FMN-binding split barrel"/>
    <property type="match status" value="1"/>
</dbReference>
<dbReference type="AlphaFoldDB" id="A0A4U6S834"/>
<dbReference type="PANTHER" id="PTHR42815">
    <property type="entry name" value="FAD-BINDING, PUTATIVE (AFU_ORTHOLOGUE AFUA_6G07600)-RELATED"/>
    <property type="match status" value="1"/>
</dbReference>
<comment type="caution">
    <text evidence="2">The sequence shown here is derived from an EMBL/GenBank/DDBJ whole genome shotgun (WGS) entry which is preliminary data.</text>
</comment>